<accession>A0AA39LEE6</accession>
<comment type="caution">
    <text evidence="4">The sequence shown here is derived from an EMBL/GenBank/DDBJ whole genome shotgun (WGS) entry which is preliminary data.</text>
</comment>
<feature type="signal peptide" evidence="2">
    <location>
        <begin position="1"/>
        <end position="16"/>
    </location>
</feature>
<dbReference type="AlphaFoldDB" id="A0AA39LEE6"/>
<evidence type="ECO:0000313" key="5">
    <source>
        <dbReference type="Proteomes" id="UP001175271"/>
    </source>
</evidence>
<evidence type="ECO:0000259" key="3">
    <source>
        <dbReference type="SMART" id="SM00741"/>
    </source>
</evidence>
<name>A0AA39LEE6_9BILA</name>
<keyword evidence="5" id="KW-1185">Reference proteome</keyword>
<keyword evidence="1" id="KW-1015">Disulfide bond</keyword>
<evidence type="ECO:0000256" key="1">
    <source>
        <dbReference type="ARBA" id="ARBA00023157"/>
    </source>
</evidence>
<protein>
    <recommendedName>
        <fullName evidence="3">Saposin B-type domain-containing protein</fullName>
    </recommendedName>
</protein>
<evidence type="ECO:0000313" key="4">
    <source>
        <dbReference type="EMBL" id="KAK0394115.1"/>
    </source>
</evidence>
<evidence type="ECO:0000256" key="2">
    <source>
        <dbReference type="SAM" id="SignalP"/>
    </source>
</evidence>
<gene>
    <name evidence="4" type="ORF">QR680_000573</name>
</gene>
<proteinExistence type="predicted"/>
<sequence length="126" mass="13776">MKVLVALVAVVAIASALHIPAKPDGPKCGLMQKRPNFGKRVSADGANVICEMCLDLAEIAEMYADCDEEWVDQQLDNKCDSYLHSGLLDDVCRGLADGLYKFVKGETDKNPSKVCTKLLKHTCQYA</sequence>
<organism evidence="4 5">
    <name type="scientific">Steinernema hermaphroditum</name>
    <dbReference type="NCBI Taxonomy" id="289476"/>
    <lineage>
        <taxon>Eukaryota</taxon>
        <taxon>Metazoa</taxon>
        <taxon>Ecdysozoa</taxon>
        <taxon>Nematoda</taxon>
        <taxon>Chromadorea</taxon>
        <taxon>Rhabditida</taxon>
        <taxon>Tylenchina</taxon>
        <taxon>Panagrolaimomorpha</taxon>
        <taxon>Strongyloidoidea</taxon>
        <taxon>Steinernematidae</taxon>
        <taxon>Steinernema</taxon>
    </lineage>
</organism>
<dbReference type="InterPro" id="IPR008139">
    <property type="entry name" value="SaposinB_dom"/>
</dbReference>
<feature type="chain" id="PRO_5041239163" description="Saposin B-type domain-containing protein" evidence="2">
    <location>
        <begin position="17"/>
        <end position="126"/>
    </location>
</feature>
<keyword evidence="2" id="KW-0732">Signal</keyword>
<reference evidence="4" key="1">
    <citation type="submission" date="2023-06" db="EMBL/GenBank/DDBJ databases">
        <title>Genomic analysis of the entomopathogenic nematode Steinernema hermaphroditum.</title>
        <authorList>
            <person name="Schwarz E.M."/>
            <person name="Heppert J.K."/>
            <person name="Baniya A."/>
            <person name="Schwartz H.T."/>
            <person name="Tan C.-H."/>
            <person name="Antoshechkin I."/>
            <person name="Sternberg P.W."/>
            <person name="Goodrich-Blair H."/>
            <person name="Dillman A.R."/>
        </authorList>
    </citation>
    <scope>NUCLEOTIDE SEQUENCE</scope>
    <source>
        <strain evidence="4">PS9179</strain>
        <tissue evidence="4">Whole animal</tissue>
    </source>
</reference>
<feature type="domain" description="Saposin B-type" evidence="3">
    <location>
        <begin position="48"/>
        <end position="123"/>
    </location>
</feature>
<dbReference type="SMART" id="SM00741">
    <property type="entry name" value="SapB"/>
    <property type="match status" value="1"/>
</dbReference>
<dbReference type="Proteomes" id="UP001175271">
    <property type="component" value="Unassembled WGS sequence"/>
</dbReference>
<dbReference type="EMBL" id="JAUCMV010000005">
    <property type="protein sequence ID" value="KAK0394115.1"/>
    <property type="molecule type" value="Genomic_DNA"/>
</dbReference>